<organism evidence="2 3">
    <name type="scientific">Kribbella orskensis</name>
    <dbReference type="NCBI Taxonomy" id="2512216"/>
    <lineage>
        <taxon>Bacteria</taxon>
        <taxon>Bacillati</taxon>
        <taxon>Actinomycetota</taxon>
        <taxon>Actinomycetes</taxon>
        <taxon>Propionibacteriales</taxon>
        <taxon>Kribbellaceae</taxon>
        <taxon>Kribbella</taxon>
    </lineage>
</organism>
<sequence length="259" mass="28621">MLLGRSKSLGGPALGLHLQVVERDLLVHEAEQPAVLREVVLRAGPGPTDQLVVAVMLGHGSSLRGEATHRIGEHLVQGSELRDETSLRRERRTRAHLSAVRAERLAEQRAPALVPRPDPDRMQQGRPDAAAPVSRYDGEIDDDQLLVLGLRPGQPGRADHLAVLDRCQAAEAVVRGRRLQQYECLIDRHQRRELPFRGDRRQYAESPPELIRLVDSHDLHEAQRRTSTAVGPSPARQWCGRRARLATGSAICSRNGCAG</sequence>
<dbReference type="EMBL" id="SLWM01000035">
    <property type="protein sequence ID" value="TCO10213.1"/>
    <property type="molecule type" value="Genomic_DNA"/>
</dbReference>
<keyword evidence="3" id="KW-1185">Reference proteome</keyword>
<feature type="region of interest" description="Disordered" evidence="1">
    <location>
        <begin position="113"/>
        <end position="134"/>
    </location>
</feature>
<dbReference type="Proteomes" id="UP000295818">
    <property type="component" value="Unassembled WGS sequence"/>
</dbReference>
<comment type="caution">
    <text evidence="2">The sequence shown here is derived from an EMBL/GenBank/DDBJ whole genome shotgun (WGS) entry which is preliminary data.</text>
</comment>
<name>A0ABY2B7S5_9ACTN</name>
<protein>
    <submittedName>
        <fullName evidence="2">Uncharacterized protein</fullName>
    </submittedName>
</protein>
<reference evidence="2 3" key="1">
    <citation type="journal article" date="2015" name="Stand. Genomic Sci.">
        <title>Genomic Encyclopedia of Bacterial and Archaeal Type Strains, Phase III: the genomes of soil and plant-associated and newly described type strains.</title>
        <authorList>
            <person name="Whitman W.B."/>
            <person name="Woyke T."/>
            <person name="Klenk H.P."/>
            <person name="Zhou Y."/>
            <person name="Lilburn T.G."/>
            <person name="Beck B.J."/>
            <person name="De Vos P."/>
            <person name="Vandamme P."/>
            <person name="Eisen J.A."/>
            <person name="Garrity G."/>
            <person name="Hugenholtz P."/>
            <person name="Kyrpides N.C."/>
        </authorList>
    </citation>
    <scope>NUCLEOTIDE SEQUENCE [LARGE SCALE GENOMIC DNA]</scope>
    <source>
        <strain evidence="2 3">VKM Ac-2538</strain>
    </source>
</reference>
<accession>A0ABY2B7S5</accession>
<gene>
    <name evidence="2" type="ORF">EV644_13512</name>
</gene>
<evidence type="ECO:0000313" key="3">
    <source>
        <dbReference type="Proteomes" id="UP000295818"/>
    </source>
</evidence>
<evidence type="ECO:0000313" key="2">
    <source>
        <dbReference type="EMBL" id="TCO10213.1"/>
    </source>
</evidence>
<evidence type="ECO:0000256" key="1">
    <source>
        <dbReference type="SAM" id="MobiDB-lite"/>
    </source>
</evidence>
<proteinExistence type="predicted"/>